<name>A0A0R2RP46_9BACT</name>
<evidence type="ECO:0000256" key="1">
    <source>
        <dbReference type="ARBA" id="ARBA00000348"/>
    </source>
</evidence>
<dbReference type="PROSITE" id="PS51464">
    <property type="entry name" value="SIS"/>
    <property type="match status" value="1"/>
</dbReference>
<dbReference type="PANTHER" id="PTHR30390:SF6">
    <property type="entry name" value="DNAA INITIATOR-ASSOCIATING PROTEIN DIAA"/>
    <property type="match status" value="1"/>
</dbReference>
<evidence type="ECO:0000256" key="8">
    <source>
        <dbReference type="ARBA" id="ARBA00023277"/>
    </source>
</evidence>
<dbReference type="PANTHER" id="PTHR30390">
    <property type="entry name" value="SEDOHEPTULOSE 7-PHOSPHATE ISOMERASE / DNAA INITIATOR-ASSOCIATING FACTOR FOR REPLICATION INITIATION"/>
    <property type="match status" value="1"/>
</dbReference>
<evidence type="ECO:0000256" key="4">
    <source>
        <dbReference type="ARBA" id="ARBA00022490"/>
    </source>
</evidence>
<comment type="similarity">
    <text evidence="3 9">Belongs to the SIS family. GmhA subfamily.</text>
</comment>
<feature type="binding site" evidence="9">
    <location>
        <begin position="46"/>
        <end position="48"/>
    </location>
    <ligand>
        <name>substrate</name>
    </ligand>
</feature>
<dbReference type="EMBL" id="LIBO01000194">
    <property type="protein sequence ID" value="KRO61834.1"/>
    <property type="molecule type" value="Genomic_DNA"/>
</dbReference>
<reference evidence="11 12" key="1">
    <citation type="submission" date="2015-10" db="EMBL/GenBank/DDBJ databases">
        <title>Metagenome-Assembled Genomes uncover a global brackish microbiome.</title>
        <authorList>
            <person name="Hugerth L.W."/>
            <person name="Larsson J."/>
            <person name="Alneberg J."/>
            <person name="Lindh M.V."/>
            <person name="Legrand C."/>
            <person name="Pinhassi J."/>
            <person name="Andersson A.F."/>
        </authorList>
    </citation>
    <scope>NUCLEOTIDE SEQUENCE [LARGE SCALE GENOMIC DNA]</scope>
    <source>
        <strain evidence="11">BACL18 MAG-120507-bin52</strain>
    </source>
</reference>
<dbReference type="Proteomes" id="UP000051269">
    <property type="component" value="Unassembled WGS sequence"/>
</dbReference>
<dbReference type="GO" id="GO:2001061">
    <property type="term" value="P:D-glycero-D-manno-heptose 7-phosphate biosynthetic process"/>
    <property type="evidence" value="ECO:0007669"/>
    <property type="project" value="UniProtKB-UniPathway"/>
</dbReference>
<keyword evidence="7 9" id="KW-0413">Isomerase</keyword>
<feature type="binding site" evidence="9">
    <location>
        <position position="174"/>
    </location>
    <ligand>
        <name>Zn(2+)</name>
        <dbReference type="ChEBI" id="CHEBI:29105"/>
    </ligand>
</feature>
<feature type="domain" description="SIS" evidence="10">
    <location>
        <begin position="31"/>
        <end position="188"/>
    </location>
</feature>
<dbReference type="SUPFAM" id="SSF53697">
    <property type="entry name" value="SIS domain"/>
    <property type="match status" value="1"/>
</dbReference>
<evidence type="ECO:0000256" key="7">
    <source>
        <dbReference type="ARBA" id="ARBA00023235"/>
    </source>
</evidence>
<comment type="cofactor">
    <cofactor evidence="9">
        <name>Zn(2+)</name>
        <dbReference type="ChEBI" id="CHEBI:29105"/>
    </cofactor>
    <text evidence="9">Binds 1 zinc ion per subunit.</text>
</comment>
<dbReference type="NCBIfam" id="TIGR00441">
    <property type="entry name" value="gmhA"/>
    <property type="match status" value="1"/>
</dbReference>
<feature type="binding site" evidence="9">
    <location>
        <position position="59"/>
    </location>
    <ligand>
        <name>substrate</name>
    </ligand>
</feature>
<evidence type="ECO:0000256" key="5">
    <source>
        <dbReference type="ARBA" id="ARBA00022723"/>
    </source>
</evidence>
<sequence length="188" mass="19857">MNLAHDLSALEETIQRFRALVPAVEAAGRALAERVKAGGKVLTCGNGGSAADSMHLAEEMTGRYRGNRKALPALALCADGSALTCIANDWSYEDVFSRQVEAFGQKGDVLIVFSTSGKSPNILKAIQVAKSRNMLIIGALGKDGGSAKGLCDHAIVVPSEDTARIQEIHGWLIHAWLECVEAIAVGKS</sequence>
<dbReference type="GO" id="GO:0005737">
    <property type="term" value="C:cytoplasm"/>
    <property type="evidence" value="ECO:0007669"/>
    <property type="project" value="UniProtKB-SubCell"/>
</dbReference>
<gene>
    <name evidence="9" type="primary">gmhA</name>
    <name evidence="11" type="ORF">ABR82_05980</name>
</gene>
<organism evidence="11 12">
    <name type="scientific">Verrucomicrobia subdivision 6 bacterium BACL9 MAG-120507-bin52</name>
    <dbReference type="NCBI Taxonomy" id="1655590"/>
    <lineage>
        <taxon>Bacteria</taxon>
        <taxon>Pseudomonadati</taxon>
        <taxon>Verrucomicrobiota</taxon>
        <taxon>Verrucomicrobiia</taxon>
        <taxon>Verrucomicrobiales</taxon>
        <taxon>Verrucomicrobia subdivision 6</taxon>
    </lineage>
</organism>
<comment type="function">
    <text evidence="9">Catalyzes the isomerization of sedoheptulose 7-phosphate in D-glycero-D-manno-heptose 7-phosphate.</text>
</comment>
<keyword evidence="8 9" id="KW-0119">Carbohydrate metabolism</keyword>
<accession>A0A0R2RP46</accession>
<dbReference type="Pfam" id="PF13580">
    <property type="entry name" value="SIS_2"/>
    <property type="match status" value="1"/>
</dbReference>
<proteinExistence type="inferred from homology"/>
<feature type="binding site" evidence="9">
    <location>
        <begin position="88"/>
        <end position="89"/>
    </location>
    <ligand>
        <name>substrate</name>
    </ligand>
</feature>
<dbReference type="GO" id="GO:0005975">
    <property type="term" value="P:carbohydrate metabolic process"/>
    <property type="evidence" value="ECO:0007669"/>
    <property type="project" value="UniProtKB-UniRule"/>
</dbReference>
<dbReference type="InterPro" id="IPR046348">
    <property type="entry name" value="SIS_dom_sf"/>
</dbReference>
<evidence type="ECO:0000256" key="6">
    <source>
        <dbReference type="ARBA" id="ARBA00022833"/>
    </source>
</evidence>
<comment type="pathway">
    <text evidence="9">Carbohydrate biosynthesis; D-glycero-D-manno-heptose 7-phosphate biosynthesis; D-glycero-alpha-D-manno-heptose 7-phosphate and D-glycero-beta-D-manno-heptose 7-phosphate from sedoheptulose 7-phosphate: step 1/1.</text>
</comment>
<dbReference type="Gene3D" id="3.40.50.10490">
    <property type="entry name" value="Glucose-6-phosphate isomerase like protein, domain 1"/>
    <property type="match status" value="1"/>
</dbReference>
<dbReference type="CDD" id="cd05006">
    <property type="entry name" value="SIS_GmhA"/>
    <property type="match status" value="1"/>
</dbReference>
<dbReference type="InterPro" id="IPR001347">
    <property type="entry name" value="SIS_dom"/>
</dbReference>
<keyword evidence="5 9" id="KW-0479">Metal-binding</keyword>
<protein>
    <recommendedName>
        <fullName evidence="9">Phosphoheptose isomerase</fullName>
        <ecNumber evidence="9">5.3.1.28</ecNumber>
    </recommendedName>
    <alternativeName>
        <fullName evidence="9">Sedoheptulose 7-phosphate isomerase</fullName>
    </alternativeName>
</protein>
<evidence type="ECO:0000313" key="12">
    <source>
        <dbReference type="Proteomes" id="UP000051269"/>
    </source>
</evidence>
<feature type="binding site" evidence="9">
    <location>
        <position position="166"/>
    </location>
    <ligand>
        <name>Zn(2+)</name>
        <dbReference type="ChEBI" id="CHEBI:29105"/>
    </ligand>
</feature>
<keyword evidence="6 9" id="KW-0862">Zinc</keyword>
<feature type="binding site" evidence="9">
    <location>
        <position position="166"/>
    </location>
    <ligand>
        <name>substrate</name>
    </ligand>
</feature>
<comment type="caution">
    <text evidence="11">The sequence shown here is derived from an EMBL/GenBank/DDBJ whole genome shotgun (WGS) entry which is preliminary data.</text>
</comment>
<comment type="miscellaneous">
    <text evidence="9">The reaction produces a racemic mixture of D-glycero-alpha-D-manno-heptose 7-phosphate and D-glycero-beta-D-manno-heptose 7-phosphate.</text>
</comment>
<evidence type="ECO:0000256" key="9">
    <source>
        <dbReference type="HAMAP-Rule" id="MF_00067"/>
    </source>
</evidence>
<evidence type="ECO:0000256" key="2">
    <source>
        <dbReference type="ARBA" id="ARBA00004496"/>
    </source>
</evidence>
<dbReference type="GO" id="GO:0008968">
    <property type="term" value="F:D-sedoheptulose 7-phosphate isomerase activity"/>
    <property type="evidence" value="ECO:0007669"/>
    <property type="project" value="UniProtKB-UniRule"/>
</dbReference>
<feature type="binding site" evidence="9">
    <location>
        <position position="119"/>
    </location>
    <ligand>
        <name>substrate</name>
    </ligand>
</feature>
<dbReference type="GO" id="GO:0097367">
    <property type="term" value="F:carbohydrate derivative binding"/>
    <property type="evidence" value="ECO:0007669"/>
    <property type="project" value="InterPro"/>
</dbReference>
<feature type="binding site" evidence="9">
    <location>
        <position position="59"/>
    </location>
    <ligand>
        <name>Zn(2+)</name>
        <dbReference type="ChEBI" id="CHEBI:29105"/>
    </ligand>
</feature>
<dbReference type="InterPro" id="IPR050099">
    <property type="entry name" value="SIS_GmhA/DiaA_subfam"/>
</dbReference>
<dbReference type="InterPro" id="IPR035461">
    <property type="entry name" value="GmhA/DiaA"/>
</dbReference>
<dbReference type="AlphaFoldDB" id="A0A0R2RP46"/>
<feature type="binding site" evidence="9">
    <location>
        <position position="55"/>
    </location>
    <ligand>
        <name>Zn(2+)</name>
        <dbReference type="ChEBI" id="CHEBI:29105"/>
    </ligand>
</feature>
<feature type="binding site" evidence="9">
    <location>
        <begin position="114"/>
        <end position="116"/>
    </location>
    <ligand>
        <name>substrate</name>
    </ligand>
</feature>
<dbReference type="InterPro" id="IPR004515">
    <property type="entry name" value="Phosphoheptose_Isoase"/>
</dbReference>
<dbReference type="EC" id="5.3.1.28" evidence="9"/>
<comment type="subcellular location">
    <subcellularLocation>
        <location evidence="2 9">Cytoplasm</location>
    </subcellularLocation>
</comment>
<evidence type="ECO:0000313" key="11">
    <source>
        <dbReference type="EMBL" id="KRO61834.1"/>
    </source>
</evidence>
<dbReference type="GO" id="GO:0008270">
    <property type="term" value="F:zinc ion binding"/>
    <property type="evidence" value="ECO:0007669"/>
    <property type="project" value="UniProtKB-UniRule"/>
</dbReference>
<evidence type="ECO:0000256" key="3">
    <source>
        <dbReference type="ARBA" id="ARBA00009894"/>
    </source>
</evidence>
<comment type="catalytic activity">
    <reaction evidence="1 9">
        <text>2 D-sedoheptulose 7-phosphate = D-glycero-alpha-D-manno-heptose 7-phosphate + D-glycero-beta-D-manno-heptose 7-phosphate</text>
        <dbReference type="Rhea" id="RHEA:27489"/>
        <dbReference type="ChEBI" id="CHEBI:57483"/>
        <dbReference type="ChEBI" id="CHEBI:60203"/>
        <dbReference type="ChEBI" id="CHEBI:60204"/>
        <dbReference type="EC" id="5.3.1.28"/>
    </reaction>
</comment>
<dbReference type="UniPathway" id="UPA00041">
    <property type="reaction ID" value="UER00436"/>
</dbReference>
<keyword evidence="4 9" id="KW-0963">Cytoplasm</keyword>
<evidence type="ECO:0000259" key="10">
    <source>
        <dbReference type="PROSITE" id="PS51464"/>
    </source>
</evidence>
<dbReference type="HAMAP" id="MF_00067">
    <property type="entry name" value="GmhA"/>
    <property type="match status" value="1"/>
</dbReference>